<organism evidence="1 2">
    <name type="scientific">Shouchella lehensis G1</name>
    <dbReference type="NCBI Taxonomy" id="1246626"/>
    <lineage>
        <taxon>Bacteria</taxon>
        <taxon>Bacillati</taxon>
        <taxon>Bacillota</taxon>
        <taxon>Bacilli</taxon>
        <taxon>Bacillales</taxon>
        <taxon>Bacillaceae</taxon>
        <taxon>Shouchella</taxon>
    </lineage>
</organism>
<evidence type="ECO:0000313" key="2">
    <source>
        <dbReference type="Proteomes" id="UP000027142"/>
    </source>
</evidence>
<reference evidence="1 2" key="1">
    <citation type="journal article" date="2014" name="Gene">
        <title>A comparative genomic analysis of the alkalitolerant soil bacterium Bacillus lehensis G1.</title>
        <authorList>
            <person name="Noor Y.M."/>
            <person name="Samsulrizal N.H."/>
            <person name="Jema'on N.A."/>
            <person name="Low K.O."/>
            <person name="Ramli A.N."/>
            <person name="Alias N.I."/>
            <person name="Damis S.I."/>
            <person name="Fuzi S.F."/>
            <person name="Isa M.N."/>
            <person name="Murad A.M."/>
            <person name="Raih M.F."/>
            <person name="Bakar F.D."/>
            <person name="Najimudin N."/>
            <person name="Mahadi N.M."/>
            <person name="Illias R.M."/>
        </authorList>
    </citation>
    <scope>NUCLEOTIDE SEQUENCE [LARGE SCALE GENOMIC DNA]</scope>
    <source>
        <strain evidence="1 2">G1</strain>
    </source>
</reference>
<dbReference type="PATRIC" id="fig|1246626.3.peg.3601"/>
<dbReference type="AlphaFoldDB" id="A0A060M6H8"/>
<sequence>MKVGDSPYKAIVGGASFIGNNYVKSGQNTLYKMRWNIDGLIENGRPTHQYATDIGWAFKQVNNMYNLYQEIGSYNLVLEIPRFDG</sequence>
<dbReference type="HOGENOM" id="CLU_177388_0_0_9"/>
<proteinExistence type="predicted"/>
<name>A0A060M6H8_9BACI</name>
<protein>
    <submittedName>
        <fullName evidence="1">Beta-N-acetylglucosaminidase</fullName>
    </submittedName>
</protein>
<dbReference type="Proteomes" id="UP000027142">
    <property type="component" value="Chromosome"/>
</dbReference>
<gene>
    <name evidence="1" type="ORF">BleG1_3611</name>
</gene>
<evidence type="ECO:0000313" key="1">
    <source>
        <dbReference type="EMBL" id="AIC96158.1"/>
    </source>
</evidence>
<dbReference type="STRING" id="1246626.BleG1_3611"/>
<dbReference type="KEGG" id="ble:BleG1_3611"/>
<accession>A0A060M6H8</accession>
<dbReference type="eggNOG" id="COG4193">
    <property type="taxonomic scope" value="Bacteria"/>
</dbReference>
<dbReference type="EMBL" id="CP003923">
    <property type="protein sequence ID" value="AIC96158.1"/>
    <property type="molecule type" value="Genomic_DNA"/>
</dbReference>
<keyword evidence="2" id="KW-1185">Reference proteome</keyword>